<dbReference type="AlphaFoldDB" id="C9KP13"/>
<keyword evidence="1" id="KW-0812">Transmembrane</keyword>
<keyword evidence="1" id="KW-1133">Transmembrane helix</keyword>
<evidence type="ECO:0000313" key="2">
    <source>
        <dbReference type="EMBL" id="EEX68384.1"/>
    </source>
</evidence>
<reference evidence="2" key="1">
    <citation type="submission" date="2009-09" db="EMBL/GenBank/DDBJ databases">
        <authorList>
            <person name="Weinstock G."/>
            <person name="Sodergren E."/>
            <person name="Clifton S."/>
            <person name="Fulton L."/>
            <person name="Fulton B."/>
            <person name="Courtney L."/>
            <person name="Fronick C."/>
            <person name="Harrison M."/>
            <person name="Strong C."/>
            <person name="Farmer C."/>
            <person name="Delahaunty K."/>
            <person name="Markovic C."/>
            <person name="Hall O."/>
            <person name="Minx P."/>
            <person name="Tomlinson C."/>
            <person name="Mitreva M."/>
            <person name="Nelson J."/>
            <person name="Hou S."/>
            <person name="Wollam A."/>
            <person name="Pepin K.H."/>
            <person name="Johnson M."/>
            <person name="Bhonagiri V."/>
            <person name="Nash W.E."/>
            <person name="Warren W."/>
            <person name="Chinwalla A."/>
            <person name="Mardis E.R."/>
            <person name="Wilson R.K."/>
        </authorList>
    </citation>
    <scope>NUCLEOTIDE SEQUENCE [LARGE SCALE GENOMIC DNA]</scope>
    <source>
        <strain evidence="2">DSM 20544</strain>
    </source>
</reference>
<dbReference type="PATRIC" id="fig|500635.8.peg.1646"/>
<keyword evidence="1" id="KW-0472">Membrane</keyword>
<protein>
    <submittedName>
        <fullName evidence="2">Uncharacterized protein</fullName>
    </submittedName>
</protein>
<comment type="caution">
    <text evidence="2">The sequence shown here is derived from an EMBL/GenBank/DDBJ whole genome shotgun (WGS) entry which is preliminary data.</text>
</comment>
<proteinExistence type="predicted"/>
<organism evidence="2 3">
    <name type="scientific">Mitsuokella multacida DSM 20544</name>
    <dbReference type="NCBI Taxonomy" id="500635"/>
    <lineage>
        <taxon>Bacteria</taxon>
        <taxon>Bacillati</taxon>
        <taxon>Bacillota</taxon>
        <taxon>Negativicutes</taxon>
        <taxon>Selenomonadales</taxon>
        <taxon>Selenomonadaceae</taxon>
        <taxon>Mitsuokella</taxon>
    </lineage>
</organism>
<evidence type="ECO:0000256" key="1">
    <source>
        <dbReference type="SAM" id="Phobius"/>
    </source>
</evidence>
<dbReference type="HOGENOM" id="CLU_2880915_0_0_9"/>
<evidence type="ECO:0000313" key="3">
    <source>
        <dbReference type="Proteomes" id="UP000003671"/>
    </source>
</evidence>
<feature type="transmembrane region" description="Helical" evidence="1">
    <location>
        <begin position="21"/>
        <end position="40"/>
    </location>
</feature>
<dbReference type="EMBL" id="ABWK02000019">
    <property type="protein sequence ID" value="EEX68384.1"/>
    <property type="molecule type" value="Genomic_DNA"/>
</dbReference>
<name>C9KP13_9FIRM</name>
<keyword evidence="3" id="KW-1185">Reference proteome</keyword>
<sequence length="63" mass="7389">MHQTYDSLRVNYSKVTSKNQWILCTFYCIISIIYSCHAISSGNGWPDVTMPSVIRCRRIWQDT</sequence>
<dbReference type="Proteomes" id="UP000003671">
    <property type="component" value="Unassembled WGS sequence"/>
</dbReference>
<gene>
    <name evidence="2" type="ORF">MITSMUL_04968</name>
</gene>
<accession>C9KP13</accession>